<evidence type="ECO:0000256" key="2">
    <source>
        <dbReference type="ARBA" id="ARBA00022556"/>
    </source>
</evidence>
<keyword evidence="10" id="KW-1185">Reference proteome</keyword>
<dbReference type="InterPro" id="IPR007691">
    <property type="entry name" value="LpxD"/>
</dbReference>
<dbReference type="EMBL" id="CP040818">
    <property type="protein sequence ID" value="QDL92921.1"/>
    <property type="molecule type" value="Genomic_DNA"/>
</dbReference>
<dbReference type="EC" id="2.3.1.191" evidence="7"/>
<feature type="domain" description="Mannose-1-phosphate guanyltransferase C-terminal" evidence="8">
    <location>
        <begin position="105"/>
        <end position="182"/>
    </location>
</feature>
<dbReference type="GO" id="GO:0016020">
    <property type="term" value="C:membrane"/>
    <property type="evidence" value="ECO:0007669"/>
    <property type="project" value="GOC"/>
</dbReference>
<dbReference type="Gene3D" id="3.40.1390.10">
    <property type="entry name" value="MurE/MurF, N-terminal domain"/>
    <property type="match status" value="1"/>
</dbReference>
<evidence type="ECO:0000256" key="6">
    <source>
        <dbReference type="ARBA" id="ARBA00023315"/>
    </source>
</evidence>
<evidence type="ECO:0000259" key="8">
    <source>
        <dbReference type="Pfam" id="PF25087"/>
    </source>
</evidence>
<evidence type="ECO:0000256" key="1">
    <source>
        <dbReference type="ARBA" id="ARBA00022516"/>
    </source>
</evidence>
<name>A0A5B8FHW0_9RHOB</name>
<dbReference type="PROSITE" id="PS00101">
    <property type="entry name" value="HEXAPEP_TRANSFERASES"/>
    <property type="match status" value="2"/>
</dbReference>
<evidence type="ECO:0000256" key="7">
    <source>
        <dbReference type="HAMAP-Rule" id="MF_00523"/>
    </source>
</evidence>
<evidence type="ECO:0000256" key="4">
    <source>
        <dbReference type="ARBA" id="ARBA00022737"/>
    </source>
</evidence>
<dbReference type="RefSeq" id="WP_138578209.1">
    <property type="nucleotide sequence ID" value="NZ_CP040818.1"/>
</dbReference>
<dbReference type="OrthoDB" id="9784739at2"/>
<evidence type="ECO:0000313" key="9">
    <source>
        <dbReference type="EMBL" id="QDL92921.1"/>
    </source>
</evidence>
<dbReference type="Pfam" id="PF25087">
    <property type="entry name" value="GMPPB_C"/>
    <property type="match status" value="1"/>
</dbReference>
<sequence>MSMTIADLATALGAEAVGDLSLTVVRPAAPGEAGVDDLALAMEPSYEEAARDTPARAALLWPGADWEALGFSAALFAPRSRYVMAGVTRAFDQPLHLAPGIHPMTDIHPEAEIGPGASIGAFVTIGPGTRIGAGARIFPHACVAENVTIGEGALIQSGARIMRGTRIGDRFICQPNAVIGGDGFSFVTPQAGAVEEAKTTGKLTADGSRHDIYTRIQSLGAVLLGDDVEVGANACIDRGTVADTRVGDGSKIDNLVQIGHNVVIGRGCMICGNVGIAGSTRIGDRVVLGGGVGVADHVTIGSDVIVAGGSLVAGSIGPNQVMMGIPAMPREIGIQSMVLQRKLPELFRRVRELQKRVSKS</sequence>
<protein>
    <recommendedName>
        <fullName evidence="7">UDP-3-O-acylglucosamine N-acyltransferase</fullName>
        <ecNumber evidence="7">2.3.1.191</ecNumber>
    </recommendedName>
</protein>
<dbReference type="InterPro" id="IPR011004">
    <property type="entry name" value="Trimer_LpxA-like_sf"/>
</dbReference>
<dbReference type="InterPro" id="IPR056729">
    <property type="entry name" value="GMPPB_C"/>
</dbReference>
<comment type="similarity">
    <text evidence="7">Belongs to the transferase hexapeptide repeat family. LpxD subfamily.</text>
</comment>
<organism evidence="9 10">
    <name type="scientific">Paroceanicella profunda</name>
    <dbReference type="NCBI Taxonomy" id="2579971"/>
    <lineage>
        <taxon>Bacteria</taxon>
        <taxon>Pseudomonadati</taxon>
        <taxon>Pseudomonadota</taxon>
        <taxon>Alphaproteobacteria</taxon>
        <taxon>Rhodobacterales</taxon>
        <taxon>Paracoccaceae</taxon>
        <taxon>Paroceanicella</taxon>
    </lineage>
</organism>
<dbReference type="UniPathway" id="UPA00973"/>
<accession>A0A5B8FHW0</accession>
<evidence type="ECO:0000256" key="5">
    <source>
        <dbReference type="ARBA" id="ARBA00023098"/>
    </source>
</evidence>
<dbReference type="KEGG" id="ppru:FDP22_14685"/>
<evidence type="ECO:0000256" key="3">
    <source>
        <dbReference type="ARBA" id="ARBA00022679"/>
    </source>
</evidence>
<keyword evidence="5 7" id="KW-0443">Lipid metabolism</keyword>
<proteinExistence type="inferred from homology"/>
<keyword evidence="2 7" id="KW-0441">Lipid A biosynthesis</keyword>
<keyword evidence="3 7" id="KW-0808">Transferase</keyword>
<dbReference type="HAMAP" id="MF_00523">
    <property type="entry name" value="LpxD"/>
    <property type="match status" value="1"/>
</dbReference>
<evidence type="ECO:0000313" key="10">
    <source>
        <dbReference type="Proteomes" id="UP000305888"/>
    </source>
</evidence>
<dbReference type="PANTHER" id="PTHR43378">
    <property type="entry name" value="UDP-3-O-ACYLGLUCOSAMINE N-ACYLTRANSFERASE"/>
    <property type="match status" value="1"/>
</dbReference>
<dbReference type="SUPFAM" id="SSF51161">
    <property type="entry name" value="Trimeric LpxA-like enzymes"/>
    <property type="match status" value="1"/>
</dbReference>
<dbReference type="Gene3D" id="2.160.10.10">
    <property type="entry name" value="Hexapeptide repeat proteins"/>
    <property type="match status" value="1"/>
</dbReference>
<comment type="subunit">
    <text evidence="7">Homotrimer.</text>
</comment>
<comment type="catalytic activity">
    <reaction evidence="7">
        <text>a UDP-3-O-[(3R)-3-hydroxyacyl]-alpha-D-glucosamine + a (3R)-hydroxyacyl-[ACP] = a UDP-2-N,3-O-bis[(3R)-3-hydroxyacyl]-alpha-D-glucosamine + holo-[ACP] + H(+)</text>
        <dbReference type="Rhea" id="RHEA:53836"/>
        <dbReference type="Rhea" id="RHEA-COMP:9685"/>
        <dbReference type="Rhea" id="RHEA-COMP:9945"/>
        <dbReference type="ChEBI" id="CHEBI:15378"/>
        <dbReference type="ChEBI" id="CHEBI:64479"/>
        <dbReference type="ChEBI" id="CHEBI:78827"/>
        <dbReference type="ChEBI" id="CHEBI:137740"/>
        <dbReference type="ChEBI" id="CHEBI:137748"/>
        <dbReference type="EC" id="2.3.1.191"/>
    </reaction>
</comment>
<dbReference type="AlphaFoldDB" id="A0A5B8FHW0"/>
<dbReference type="InterPro" id="IPR001451">
    <property type="entry name" value="Hexapep"/>
</dbReference>
<dbReference type="InterPro" id="IPR018357">
    <property type="entry name" value="Hexapep_transf_CS"/>
</dbReference>
<reference evidence="9 10" key="1">
    <citation type="submission" date="2019-06" db="EMBL/GenBank/DDBJ databases">
        <title>Genome sequence of Rhodobacteraceae bacterium D4M1.</title>
        <authorList>
            <person name="Cao J."/>
        </authorList>
    </citation>
    <scope>NUCLEOTIDE SEQUENCE [LARGE SCALE GENOMIC DNA]</scope>
    <source>
        <strain evidence="9 10">D4M1</strain>
    </source>
</reference>
<dbReference type="GO" id="GO:0009245">
    <property type="term" value="P:lipid A biosynthetic process"/>
    <property type="evidence" value="ECO:0007669"/>
    <property type="project" value="UniProtKB-UniRule"/>
</dbReference>
<dbReference type="Proteomes" id="UP000305888">
    <property type="component" value="Chromosome"/>
</dbReference>
<comment type="function">
    <text evidence="7">Catalyzes the N-acylation of UDP-3-O-acylglucosamine using 3-hydroxyacyl-ACP as the acyl donor. Is involved in the biosynthesis of lipid A, a phosphorylated glycolipid that anchors the lipopolysaccharide to the outer membrane of the cell.</text>
</comment>
<gene>
    <name evidence="7" type="primary">lpxD</name>
    <name evidence="9" type="ORF">FDP22_14685</name>
</gene>
<dbReference type="GO" id="GO:0103118">
    <property type="term" value="F:UDP-3-O-[(3R)-3-hydroxyacyl]-glucosamine N-acyltransferase activity"/>
    <property type="evidence" value="ECO:0007669"/>
    <property type="project" value="UniProtKB-EC"/>
</dbReference>
<keyword evidence="4 7" id="KW-0677">Repeat</keyword>
<comment type="pathway">
    <text evidence="7">Bacterial outer membrane biogenesis; LPS lipid A biosynthesis.</text>
</comment>
<dbReference type="Pfam" id="PF00132">
    <property type="entry name" value="Hexapep"/>
    <property type="match status" value="2"/>
</dbReference>
<dbReference type="NCBIfam" id="NF002060">
    <property type="entry name" value="PRK00892.1"/>
    <property type="match status" value="1"/>
</dbReference>
<dbReference type="PANTHER" id="PTHR43378:SF2">
    <property type="entry name" value="UDP-3-O-ACYLGLUCOSAMINE N-ACYLTRANSFERASE 1, MITOCHONDRIAL-RELATED"/>
    <property type="match status" value="1"/>
</dbReference>
<dbReference type="GO" id="GO:0016410">
    <property type="term" value="F:N-acyltransferase activity"/>
    <property type="evidence" value="ECO:0007669"/>
    <property type="project" value="InterPro"/>
</dbReference>
<keyword evidence="6 7" id="KW-0012">Acyltransferase</keyword>
<keyword evidence="1 7" id="KW-0444">Lipid biosynthesis</keyword>
<feature type="active site" description="Proton acceptor" evidence="7">
    <location>
        <position position="260"/>
    </location>
</feature>
<dbReference type="CDD" id="cd03352">
    <property type="entry name" value="LbH_LpxD"/>
    <property type="match status" value="1"/>
</dbReference>